<evidence type="ECO:0000313" key="2">
    <source>
        <dbReference type="RefSeq" id="XP_059606949.1"/>
    </source>
</evidence>
<dbReference type="RefSeq" id="XP_059606949.1">
    <property type="nucleotide sequence ID" value="XM_059749833.1"/>
</dbReference>
<name>A0AAJ8E4R8_ASPNG</name>
<proteinExistence type="predicted"/>
<gene>
    <name evidence="2" type="ORF">An09g05440</name>
</gene>
<accession>A0AAJ8E4R8</accession>
<feature type="compositionally biased region" description="Polar residues" evidence="1">
    <location>
        <begin position="24"/>
        <end position="49"/>
    </location>
</feature>
<sequence length="109" mass="12151">MGTLSSLLELRRFIVYKSRRRVDQSQGFTGVSGSTSPGWEGGANNTAAESSDRSLARPPTRQKCSFDLAWNARNPFRLTSSRKLPQMGRACLFGLKAELRKTWGKWGVN</sequence>
<dbReference type="AlphaFoldDB" id="A0AAJ8E4R8"/>
<reference evidence="2" key="2">
    <citation type="submission" date="2025-08" db="UniProtKB">
        <authorList>
            <consortium name="RefSeq"/>
        </authorList>
    </citation>
    <scope>IDENTIFICATION</scope>
</reference>
<reference evidence="2" key="1">
    <citation type="submission" date="2025-02" db="EMBL/GenBank/DDBJ databases">
        <authorList>
            <consortium name="NCBI Genome Project"/>
        </authorList>
    </citation>
    <scope>NUCLEOTIDE SEQUENCE</scope>
</reference>
<protein>
    <submittedName>
        <fullName evidence="2">Uncharacterized protein</fullName>
    </submittedName>
</protein>
<evidence type="ECO:0000256" key="1">
    <source>
        <dbReference type="SAM" id="MobiDB-lite"/>
    </source>
</evidence>
<dbReference type="GeneID" id="84592061"/>
<organism evidence="2">
    <name type="scientific">Aspergillus niger</name>
    <dbReference type="NCBI Taxonomy" id="5061"/>
    <lineage>
        <taxon>Eukaryota</taxon>
        <taxon>Fungi</taxon>
        <taxon>Dikarya</taxon>
        <taxon>Ascomycota</taxon>
        <taxon>Pezizomycotina</taxon>
        <taxon>Eurotiomycetes</taxon>
        <taxon>Eurotiomycetidae</taxon>
        <taxon>Eurotiales</taxon>
        <taxon>Aspergillaceae</taxon>
        <taxon>Aspergillus</taxon>
        <taxon>Aspergillus subgen. Circumdati</taxon>
    </lineage>
</organism>
<dbReference type="VEuPathDB" id="FungiDB:An09g05440"/>
<feature type="region of interest" description="Disordered" evidence="1">
    <location>
        <begin position="23"/>
        <end position="60"/>
    </location>
</feature>
<dbReference type="KEGG" id="ang:An09g05440"/>